<evidence type="ECO:0000313" key="2">
    <source>
        <dbReference type="EMBL" id="GGP19667.1"/>
    </source>
</evidence>
<proteinExistence type="predicted"/>
<comment type="caution">
    <text evidence="2">The sequence shown here is derived from an EMBL/GenBank/DDBJ whole genome shotgun (WGS) entry which is preliminary data.</text>
</comment>
<dbReference type="EMBL" id="BMLX01000001">
    <property type="protein sequence ID" value="GGP19667.1"/>
    <property type="molecule type" value="Genomic_DNA"/>
</dbReference>
<gene>
    <name evidence="2" type="ORF">GCM10010970_11750</name>
</gene>
<dbReference type="RefSeq" id="WP_188703267.1">
    <property type="nucleotide sequence ID" value="NZ_BMLX01000001.1"/>
</dbReference>
<evidence type="ECO:0000256" key="1">
    <source>
        <dbReference type="SAM" id="MobiDB-lite"/>
    </source>
</evidence>
<evidence type="ECO:0000313" key="3">
    <source>
        <dbReference type="Proteomes" id="UP000637267"/>
    </source>
</evidence>
<dbReference type="PIRSF" id="PIRSF012318">
    <property type="entry name" value="UCP012318"/>
    <property type="match status" value="1"/>
</dbReference>
<evidence type="ECO:0008006" key="4">
    <source>
        <dbReference type="Google" id="ProtNLM"/>
    </source>
</evidence>
<dbReference type="CDD" id="cd00657">
    <property type="entry name" value="Ferritin_like"/>
    <property type="match status" value="1"/>
</dbReference>
<feature type="region of interest" description="Disordered" evidence="1">
    <location>
        <begin position="31"/>
        <end position="58"/>
    </location>
</feature>
<protein>
    <recommendedName>
        <fullName evidence="4">Ferritin-like domain-containing protein</fullName>
    </recommendedName>
</protein>
<dbReference type="PANTHER" id="PTHR42782:SF4">
    <property type="entry name" value="DUF455 DOMAIN-CONTAINING PROTEIN"/>
    <property type="match status" value="1"/>
</dbReference>
<sequence length="260" mass="29472">MSDFLFAVECALKSCDPAEKVSLTRFLTQAEVPPSVPPPERLPAPGRPQKPQLVMPRDVPRRGLGTLEGRAALLHALAHIEFNAVNLALDAIYRFRGMPQAYYADWLKVAQEEAYHFTLLREYLQQLGFEYGDFPAHNGLWEMALRTDHDVLIRMALVPRVLEARGLDVTPGIQARLKEVGDTRAMEILAIILRDEIGHVQIGNRWYRWCCEQRGIDPVPHFITLYREYVTPFGGPMNHDARLAAGFTQEELDLLATLNT</sequence>
<feature type="compositionally biased region" description="Pro residues" evidence="1">
    <location>
        <begin position="34"/>
        <end position="48"/>
    </location>
</feature>
<organism evidence="2 3">
    <name type="scientific">Silvimonas iriomotensis</name>
    <dbReference type="NCBI Taxonomy" id="449662"/>
    <lineage>
        <taxon>Bacteria</taxon>
        <taxon>Pseudomonadati</taxon>
        <taxon>Pseudomonadota</taxon>
        <taxon>Betaproteobacteria</taxon>
        <taxon>Neisseriales</taxon>
        <taxon>Chitinibacteraceae</taxon>
        <taxon>Silvimonas</taxon>
    </lineage>
</organism>
<keyword evidence="3" id="KW-1185">Reference proteome</keyword>
<accession>A0ABQ2P791</accession>
<dbReference type="PANTHER" id="PTHR42782">
    <property type="entry name" value="SI:CH73-314G15.3"/>
    <property type="match status" value="1"/>
</dbReference>
<dbReference type="InterPro" id="IPR007402">
    <property type="entry name" value="DUF455"/>
</dbReference>
<dbReference type="SUPFAM" id="SSF47240">
    <property type="entry name" value="Ferritin-like"/>
    <property type="match status" value="1"/>
</dbReference>
<dbReference type="Pfam" id="PF04305">
    <property type="entry name" value="DUF455"/>
    <property type="match status" value="1"/>
</dbReference>
<reference evidence="3" key="1">
    <citation type="journal article" date="2019" name="Int. J. Syst. Evol. Microbiol.">
        <title>The Global Catalogue of Microorganisms (GCM) 10K type strain sequencing project: providing services to taxonomists for standard genome sequencing and annotation.</title>
        <authorList>
            <consortium name="The Broad Institute Genomics Platform"/>
            <consortium name="The Broad Institute Genome Sequencing Center for Infectious Disease"/>
            <person name="Wu L."/>
            <person name="Ma J."/>
        </authorList>
    </citation>
    <scope>NUCLEOTIDE SEQUENCE [LARGE SCALE GENOMIC DNA]</scope>
    <source>
        <strain evidence="3">CGMCC 1.8859</strain>
    </source>
</reference>
<dbReference type="InterPro" id="IPR011197">
    <property type="entry name" value="UCP012318"/>
</dbReference>
<dbReference type="InterPro" id="IPR009078">
    <property type="entry name" value="Ferritin-like_SF"/>
</dbReference>
<dbReference type="Proteomes" id="UP000637267">
    <property type="component" value="Unassembled WGS sequence"/>
</dbReference>
<name>A0ABQ2P791_9NEIS</name>